<reference evidence="2 3" key="1">
    <citation type="journal article" date="2020" name="ISME J.">
        <title>Uncovering the hidden diversity of litter-decomposition mechanisms in mushroom-forming fungi.</title>
        <authorList>
            <person name="Floudas D."/>
            <person name="Bentzer J."/>
            <person name="Ahren D."/>
            <person name="Johansson T."/>
            <person name="Persson P."/>
            <person name="Tunlid A."/>
        </authorList>
    </citation>
    <scope>NUCLEOTIDE SEQUENCE [LARGE SCALE GENOMIC DNA]</scope>
    <source>
        <strain evidence="2 3">CBS 291.85</strain>
    </source>
</reference>
<keyword evidence="1" id="KW-0732">Signal</keyword>
<evidence type="ECO:0000256" key="1">
    <source>
        <dbReference type="SAM" id="SignalP"/>
    </source>
</evidence>
<organism evidence="2 3">
    <name type="scientific">Tetrapyrgos nigripes</name>
    <dbReference type="NCBI Taxonomy" id="182062"/>
    <lineage>
        <taxon>Eukaryota</taxon>
        <taxon>Fungi</taxon>
        <taxon>Dikarya</taxon>
        <taxon>Basidiomycota</taxon>
        <taxon>Agaricomycotina</taxon>
        <taxon>Agaricomycetes</taxon>
        <taxon>Agaricomycetidae</taxon>
        <taxon>Agaricales</taxon>
        <taxon>Marasmiineae</taxon>
        <taxon>Marasmiaceae</taxon>
        <taxon>Tetrapyrgos</taxon>
    </lineage>
</organism>
<keyword evidence="3" id="KW-1185">Reference proteome</keyword>
<protein>
    <recommendedName>
        <fullName evidence="4">Glycopeptide</fullName>
    </recommendedName>
</protein>
<dbReference type="EMBL" id="JAACJM010000140">
    <property type="protein sequence ID" value="KAF5343453.1"/>
    <property type="molecule type" value="Genomic_DNA"/>
</dbReference>
<name>A0A8H5FP22_9AGAR</name>
<proteinExistence type="predicted"/>
<dbReference type="InterPro" id="IPR037176">
    <property type="entry name" value="Osmotin/thaumatin-like_sf"/>
</dbReference>
<comment type="caution">
    <text evidence="2">The sequence shown here is derived from an EMBL/GenBank/DDBJ whole genome shotgun (WGS) entry which is preliminary data.</text>
</comment>
<evidence type="ECO:0008006" key="4">
    <source>
        <dbReference type="Google" id="ProtNLM"/>
    </source>
</evidence>
<dbReference type="AlphaFoldDB" id="A0A8H5FP22"/>
<accession>A0A8H5FP22</accession>
<evidence type="ECO:0000313" key="2">
    <source>
        <dbReference type="EMBL" id="KAF5343453.1"/>
    </source>
</evidence>
<evidence type="ECO:0000313" key="3">
    <source>
        <dbReference type="Proteomes" id="UP000559256"/>
    </source>
</evidence>
<dbReference type="OrthoDB" id="3342934at2759"/>
<dbReference type="Proteomes" id="UP000559256">
    <property type="component" value="Unassembled WGS sequence"/>
</dbReference>
<feature type="signal peptide" evidence="1">
    <location>
        <begin position="1"/>
        <end position="20"/>
    </location>
</feature>
<feature type="chain" id="PRO_5034196189" description="Glycopeptide" evidence="1">
    <location>
        <begin position="21"/>
        <end position="158"/>
    </location>
</feature>
<dbReference type="Gene3D" id="2.60.110.10">
    <property type="entry name" value="Thaumatin"/>
    <property type="match status" value="1"/>
</dbReference>
<dbReference type="SUPFAM" id="SSF49870">
    <property type="entry name" value="Osmotin, thaumatin-like protein"/>
    <property type="match status" value="1"/>
</dbReference>
<gene>
    <name evidence="2" type="ORF">D9758_011840</name>
</gene>
<sequence>MFTKVASIAVLAVTVIGASAESHTVTFDNRCGRGTPQLVQSGNILSSGAAFTANGPFSAAIAYLQTGECGLNGDNCMTVEMTLQNPTAPGSGSSVDLSLIPPLAFNVPIRFEYTNGCDGAGQTCGDGGCNTAFHVPTDNQVQVQCQNNDVNLNIIFCP</sequence>